<dbReference type="GeneID" id="28996070"/>
<accession>A0A167NTQ7</accession>
<dbReference type="RefSeq" id="XP_018294626.1">
    <property type="nucleotide sequence ID" value="XM_018435164.1"/>
</dbReference>
<evidence type="ECO:0000313" key="2">
    <source>
        <dbReference type="Proteomes" id="UP000077315"/>
    </source>
</evidence>
<dbReference type="VEuPathDB" id="FungiDB:PHYBLDRAFT_165113"/>
<sequence length="119" mass="13308">MVVVKNPSSTSLHLPGIPVTTLSLSISINLMKIDNLGDAKVRLFICPHGTCLTITSLSSFTPSPHLSPSRYIKVRLVSITKHAIWRDEITLETEANKIFYETIFLPCDCWLSLKHIIAF</sequence>
<gene>
    <name evidence="1" type="ORF">PHYBLDRAFT_165113</name>
</gene>
<protein>
    <submittedName>
        <fullName evidence="1">Uncharacterized protein</fullName>
    </submittedName>
</protein>
<reference evidence="2" key="1">
    <citation type="submission" date="2015-06" db="EMBL/GenBank/DDBJ databases">
        <title>Expansion of signal transduction pathways in fungi by whole-genome duplication.</title>
        <authorList>
            <consortium name="DOE Joint Genome Institute"/>
            <person name="Corrochano L.M."/>
            <person name="Kuo A."/>
            <person name="Marcet-Houben M."/>
            <person name="Polaino S."/>
            <person name="Salamov A."/>
            <person name="Villalobos J.M."/>
            <person name="Alvarez M.I."/>
            <person name="Avalos J."/>
            <person name="Benito E.P."/>
            <person name="Benoit I."/>
            <person name="Burger G."/>
            <person name="Camino L.P."/>
            <person name="Canovas D."/>
            <person name="Cerda-Olmedo E."/>
            <person name="Cheng J.-F."/>
            <person name="Dominguez A."/>
            <person name="Elias M."/>
            <person name="Eslava A.P."/>
            <person name="Glaser F."/>
            <person name="Grimwood J."/>
            <person name="Gutierrez G."/>
            <person name="Heitman J."/>
            <person name="Henrissat B."/>
            <person name="Iturriaga E.A."/>
            <person name="Lang B.F."/>
            <person name="Lavin J.L."/>
            <person name="Lee S."/>
            <person name="Li W."/>
            <person name="Lindquist E."/>
            <person name="Lopez-Garcia S."/>
            <person name="Luque E.M."/>
            <person name="Marcos A.T."/>
            <person name="Martin J."/>
            <person name="McCluskey K."/>
            <person name="Medina H.R."/>
            <person name="Miralles-Duran A."/>
            <person name="Miyazaki A."/>
            <person name="Munoz-Torres E."/>
            <person name="Oguiza J.A."/>
            <person name="Ohm R."/>
            <person name="Olmedo M."/>
            <person name="Orejas M."/>
            <person name="Ortiz-Castellanos L."/>
            <person name="Pisabarro A.G."/>
            <person name="Rodriguez-Romero J."/>
            <person name="Ruiz-Herrera J."/>
            <person name="Ruiz-Vazquez R."/>
            <person name="Sanz C."/>
            <person name="Schackwitz W."/>
            <person name="Schmutz J."/>
            <person name="Shahriari M."/>
            <person name="Shelest E."/>
            <person name="Silva-Franco F."/>
            <person name="Soanes D."/>
            <person name="Syed K."/>
            <person name="Tagua V.G."/>
            <person name="Talbot N.J."/>
            <person name="Thon M."/>
            <person name="De vries R.P."/>
            <person name="Wiebenga A."/>
            <person name="Yadav J.S."/>
            <person name="Braun E.L."/>
            <person name="Baker S."/>
            <person name="Garre V."/>
            <person name="Horwitz B."/>
            <person name="Torres-Martinez S."/>
            <person name="Idnurm A."/>
            <person name="Herrera-Estrella A."/>
            <person name="Gabaldon T."/>
            <person name="Grigoriev I.V."/>
        </authorList>
    </citation>
    <scope>NUCLEOTIDE SEQUENCE [LARGE SCALE GENOMIC DNA]</scope>
    <source>
        <strain evidence="2">NRRL 1555(-)</strain>
    </source>
</reference>
<dbReference type="AlphaFoldDB" id="A0A167NTQ7"/>
<proteinExistence type="predicted"/>
<dbReference type="EMBL" id="KV440975">
    <property type="protein sequence ID" value="OAD76586.1"/>
    <property type="molecule type" value="Genomic_DNA"/>
</dbReference>
<dbReference type="InParanoid" id="A0A167NTQ7"/>
<name>A0A167NTQ7_PHYB8</name>
<evidence type="ECO:0000313" key="1">
    <source>
        <dbReference type="EMBL" id="OAD76586.1"/>
    </source>
</evidence>
<dbReference type="Proteomes" id="UP000077315">
    <property type="component" value="Unassembled WGS sequence"/>
</dbReference>
<organism evidence="1 2">
    <name type="scientific">Phycomyces blakesleeanus (strain ATCC 8743b / DSM 1359 / FGSC 10004 / NBRC 33097 / NRRL 1555)</name>
    <dbReference type="NCBI Taxonomy" id="763407"/>
    <lineage>
        <taxon>Eukaryota</taxon>
        <taxon>Fungi</taxon>
        <taxon>Fungi incertae sedis</taxon>
        <taxon>Mucoromycota</taxon>
        <taxon>Mucoromycotina</taxon>
        <taxon>Mucoromycetes</taxon>
        <taxon>Mucorales</taxon>
        <taxon>Phycomycetaceae</taxon>
        <taxon>Phycomyces</taxon>
    </lineage>
</organism>
<keyword evidence="2" id="KW-1185">Reference proteome</keyword>